<evidence type="ECO:0000313" key="4">
    <source>
        <dbReference type="Proteomes" id="UP001528920"/>
    </source>
</evidence>
<dbReference type="InterPro" id="IPR025491">
    <property type="entry name" value="DUF4382"/>
</dbReference>
<reference evidence="3 4" key="1">
    <citation type="submission" date="2022-01" db="EMBL/GenBank/DDBJ databases">
        <title>Labilibaculum sp. nov, a marine bacterium isolated from Antarctica.</title>
        <authorList>
            <person name="Dai W."/>
        </authorList>
    </citation>
    <scope>NUCLEOTIDE SEQUENCE [LARGE SCALE GENOMIC DNA]</scope>
    <source>
        <strain evidence="3 4">DW002</strain>
    </source>
</reference>
<dbReference type="SUPFAM" id="SSF49452">
    <property type="entry name" value="Starch-binding domain-like"/>
    <property type="match status" value="1"/>
</dbReference>
<evidence type="ECO:0000259" key="2">
    <source>
        <dbReference type="Pfam" id="PF14321"/>
    </source>
</evidence>
<dbReference type="Gene3D" id="2.60.40.1120">
    <property type="entry name" value="Carboxypeptidase-like, regulatory domain"/>
    <property type="match status" value="1"/>
</dbReference>
<feature type="signal peptide" evidence="1">
    <location>
        <begin position="1"/>
        <end position="23"/>
    </location>
</feature>
<organism evidence="3 4">
    <name type="scientific">Paralabilibaculum antarcticum</name>
    <dbReference type="NCBI Taxonomy" id="2912572"/>
    <lineage>
        <taxon>Bacteria</taxon>
        <taxon>Pseudomonadati</taxon>
        <taxon>Bacteroidota</taxon>
        <taxon>Bacteroidia</taxon>
        <taxon>Marinilabiliales</taxon>
        <taxon>Marinifilaceae</taxon>
        <taxon>Paralabilibaculum</taxon>
    </lineage>
</organism>
<keyword evidence="4" id="KW-1185">Reference proteome</keyword>
<sequence length="267" mass="29081">MSFLKPLSTIALVIMAFIFIQCSDDNVKLTTPVKIRLTDAPAQYDKVNIDIQSIQFHSSNDDTDENGWQEMDLLNAGVYDLLQFNNGLDTLLVDQELPSGTVSQMRLILGDNNSVVVDGVSYDLDTPSAQTSGLKFQIHDDFIAGIEYKLWVDFDAARSIVKTGNGKFKLKPVIRTFNEATSGSISGLISPAEAMPTIHAVIGLDTVSTIAEENGKFLIKGLNAGTYKLSIEPIEAYEKKEVEDIAVTIGEITDAGTISIEATVQNN</sequence>
<accession>A0ABT5VNI1</accession>
<dbReference type="RefSeq" id="WP_275108343.1">
    <property type="nucleotide sequence ID" value="NZ_JAKJSC010000001.1"/>
</dbReference>
<keyword evidence="1" id="KW-0732">Signal</keyword>
<feature type="chain" id="PRO_5046193402" evidence="1">
    <location>
        <begin position="24"/>
        <end position="267"/>
    </location>
</feature>
<protein>
    <submittedName>
        <fullName evidence="3">DUF4382 domain-containing protein</fullName>
    </submittedName>
</protein>
<evidence type="ECO:0000256" key="1">
    <source>
        <dbReference type="SAM" id="SignalP"/>
    </source>
</evidence>
<dbReference type="InterPro" id="IPR013784">
    <property type="entry name" value="Carb-bd-like_fold"/>
</dbReference>
<comment type="caution">
    <text evidence="3">The sequence shown here is derived from an EMBL/GenBank/DDBJ whole genome shotgun (WGS) entry which is preliminary data.</text>
</comment>
<name>A0ABT5VNI1_9BACT</name>
<proteinExistence type="predicted"/>
<evidence type="ECO:0000313" key="3">
    <source>
        <dbReference type="EMBL" id="MDE5417005.1"/>
    </source>
</evidence>
<dbReference type="EMBL" id="JAKJSC010000001">
    <property type="protein sequence ID" value="MDE5417005.1"/>
    <property type="molecule type" value="Genomic_DNA"/>
</dbReference>
<gene>
    <name evidence="3" type="ORF">L3049_03215</name>
</gene>
<feature type="domain" description="DUF4382" evidence="2">
    <location>
        <begin position="30"/>
        <end position="172"/>
    </location>
</feature>
<dbReference type="Pfam" id="PF14321">
    <property type="entry name" value="DUF4382"/>
    <property type="match status" value="1"/>
</dbReference>
<dbReference type="Proteomes" id="UP001528920">
    <property type="component" value="Unassembled WGS sequence"/>
</dbReference>